<gene>
    <name evidence="2" type="ORF">P7K49_005496</name>
</gene>
<proteinExistence type="predicted"/>
<name>A0ABQ9WAE7_SAGOE</name>
<feature type="non-terminal residue" evidence="2">
    <location>
        <position position="105"/>
    </location>
</feature>
<accession>A0ABQ9WAE7</accession>
<protein>
    <submittedName>
        <fullName evidence="2">Uncharacterized protein</fullName>
    </submittedName>
</protein>
<comment type="caution">
    <text evidence="2">The sequence shown here is derived from an EMBL/GenBank/DDBJ whole genome shotgun (WGS) entry which is preliminary data.</text>
</comment>
<reference evidence="2 3" key="1">
    <citation type="submission" date="2023-05" db="EMBL/GenBank/DDBJ databases">
        <title>B98-5 Cell Line De Novo Hybrid Assembly: An Optical Mapping Approach.</title>
        <authorList>
            <person name="Kananen K."/>
            <person name="Auerbach J.A."/>
            <person name="Kautto E."/>
            <person name="Blachly J.S."/>
        </authorList>
    </citation>
    <scope>NUCLEOTIDE SEQUENCE [LARGE SCALE GENOMIC DNA]</scope>
    <source>
        <strain evidence="2">B95-8</strain>
        <tissue evidence="2">Cell line</tissue>
    </source>
</reference>
<evidence type="ECO:0000256" key="1">
    <source>
        <dbReference type="SAM" id="MobiDB-lite"/>
    </source>
</evidence>
<feature type="region of interest" description="Disordered" evidence="1">
    <location>
        <begin position="22"/>
        <end position="46"/>
    </location>
</feature>
<sequence length="105" mass="11359">PSSHAALQPHSSPLQPRLPLILLGKRLHTHHAPSPASPTTPTLTHSFPTTINLKMHGDALLPSRHPLSQHRMHLTGCDNTAMLLCEECPPGPQDTEDANEDGECT</sequence>
<keyword evidence="3" id="KW-1185">Reference proteome</keyword>
<organism evidence="2 3">
    <name type="scientific">Saguinus oedipus</name>
    <name type="common">Cotton-top tamarin</name>
    <name type="synonym">Oedipomidas oedipus</name>
    <dbReference type="NCBI Taxonomy" id="9490"/>
    <lineage>
        <taxon>Eukaryota</taxon>
        <taxon>Metazoa</taxon>
        <taxon>Chordata</taxon>
        <taxon>Craniata</taxon>
        <taxon>Vertebrata</taxon>
        <taxon>Euteleostomi</taxon>
        <taxon>Mammalia</taxon>
        <taxon>Eutheria</taxon>
        <taxon>Euarchontoglires</taxon>
        <taxon>Primates</taxon>
        <taxon>Haplorrhini</taxon>
        <taxon>Platyrrhini</taxon>
        <taxon>Cebidae</taxon>
        <taxon>Callitrichinae</taxon>
        <taxon>Saguinus</taxon>
    </lineage>
</organism>
<feature type="compositionally biased region" description="Low complexity" evidence="1">
    <location>
        <begin position="32"/>
        <end position="46"/>
    </location>
</feature>
<evidence type="ECO:0000313" key="2">
    <source>
        <dbReference type="EMBL" id="KAK2118609.1"/>
    </source>
</evidence>
<feature type="non-terminal residue" evidence="2">
    <location>
        <position position="1"/>
    </location>
</feature>
<dbReference type="Proteomes" id="UP001266305">
    <property type="component" value="Unassembled WGS sequence"/>
</dbReference>
<evidence type="ECO:0000313" key="3">
    <source>
        <dbReference type="Proteomes" id="UP001266305"/>
    </source>
</evidence>
<dbReference type="EMBL" id="JASSZA010000002">
    <property type="protein sequence ID" value="KAK2118609.1"/>
    <property type="molecule type" value="Genomic_DNA"/>
</dbReference>